<dbReference type="Gene3D" id="3.20.20.70">
    <property type="entry name" value="Aldolase class I"/>
    <property type="match status" value="1"/>
</dbReference>
<feature type="binding site" evidence="5">
    <location>
        <position position="70"/>
    </location>
    <ligand>
        <name>[4Fe-4S] cluster</name>
        <dbReference type="ChEBI" id="CHEBI:49883"/>
        <note>4Fe-4S-S-AdoMet</note>
    </ligand>
</feature>
<feature type="binding site" evidence="5">
    <location>
        <position position="77"/>
    </location>
    <ligand>
        <name>[4Fe-4S] cluster</name>
        <dbReference type="ChEBI" id="CHEBI:49883"/>
        <note>4Fe-4S-S-AdoMet</note>
    </ligand>
</feature>
<protein>
    <submittedName>
        <fullName evidence="7">Radical SAM protein</fullName>
    </submittedName>
</protein>
<evidence type="ECO:0000259" key="6">
    <source>
        <dbReference type="Pfam" id="PF04055"/>
    </source>
</evidence>
<dbReference type="PANTHER" id="PTHR43075">
    <property type="entry name" value="FORMATE LYASE ACTIVATING ENZYME, PUTATIVE (AFU_ORTHOLOGUE AFUA_2G15630)-RELATED"/>
    <property type="match status" value="1"/>
</dbReference>
<dbReference type="Pfam" id="PF04055">
    <property type="entry name" value="Radical_SAM"/>
    <property type="match status" value="1"/>
</dbReference>
<dbReference type="EMBL" id="PDSK01000099">
    <property type="protein sequence ID" value="PIE33394.1"/>
    <property type="molecule type" value="Genomic_DNA"/>
</dbReference>
<dbReference type="GO" id="GO:0051536">
    <property type="term" value="F:iron-sulfur cluster binding"/>
    <property type="evidence" value="ECO:0007669"/>
    <property type="project" value="UniProtKB-KW"/>
</dbReference>
<feature type="binding site" evidence="5">
    <location>
        <position position="74"/>
    </location>
    <ligand>
        <name>[4Fe-4S] cluster</name>
        <dbReference type="ChEBI" id="CHEBI:49883"/>
        <note>4Fe-4S-S-AdoMet</note>
    </ligand>
</feature>
<dbReference type="GO" id="GO:0003824">
    <property type="term" value="F:catalytic activity"/>
    <property type="evidence" value="ECO:0007669"/>
    <property type="project" value="InterPro"/>
</dbReference>
<keyword evidence="4 5" id="KW-0411">Iron-sulfur</keyword>
<dbReference type="SFLD" id="SFLDS00029">
    <property type="entry name" value="Radical_SAM"/>
    <property type="match status" value="1"/>
</dbReference>
<evidence type="ECO:0000256" key="3">
    <source>
        <dbReference type="ARBA" id="ARBA00023004"/>
    </source>
</evidence>
<dbReference type="InterPro" id="IPR016431">
    <property type="entry name" value="Pyrv-formate_lyase-activ_prd"/>
</dbReference>
<keyword evidence="1 5" id="KW-0949">S-adenosyl-L-methionine</keyword>
<comment type="cofactor">
    <cofactor evidence="5">
        <name>[4Fe-4S] cluster</name>
        <dbReference type="ChEBI" id="CHEBI:49883"/>
    </cofactor>
    <text evidence="5">Binds 1 [4Fe-4S] cluster. The cluster is coordinated with 3 cysteines and an exchangeable S-adenosyl-L-methionine.</text>
</comment>
<evidence type="ECO:0000256" key="1">
    <source>
        <dbReference type="ARBA" id="ARBA00022691"/>
    </source>
</evidence>
<organism evidence="7 8">
    <name type="scientific">candidate division KSB3 bacterium</name>
    <dbReference type="NCBI Taxonomy" id="2044937"/>
    <lineage>
        <taxon>Bacteria</taxon>
        <taxon>candidate division KSB3</taxon>
    </lineage>
</organism>
<name>A0A2G6KCI6_9BACT</name>
<accession>A0A2G6KCI6</accession>
<evidence type="ECO:0000256" key="5">
    <source>
        <dbReference type="PIRSR" id="PIRSR004869-50"/>
    </source>
</evidence>
<evidence type="ECO:0000313" key="7">
    <source>
        <dbReference type="EMBL" id="PIE33394.1"/>
    </source>
</evidence>
<dbReference type="GO" id="GO:0046872">
    <property type="term" value="F:metal ion binding"/>
    <property type="evidence" value="ECO:0007669"/>
    <property type="project" value="UniProtKB-KW"/>
</dbReference>
<evidence type="ECO:0000256" key="2">
    <source>
        <dbReference type="ARBA" id="ARBA00022723"/>
    </source>
</evidence>
<sequence>MLEGESVEFDQHLQACQLCPRCCKVNRLQDERGFCGVSSQLRIASIGAHFGEEPPISGRHGSGTVFFCGCTLHCDFCQNYQISQERFGDDMEIIEVVDRLEALYRTQHIHNVNFVTPDHFFPHTTEIVQELRMRTVTIPVLYNMSGYERIESLKALEDVADMYLPDFKYADATLGERLSHCKEYPSIALDALTEMIRQKGILDVCLSGHENSVAQRGVLVRHLILPSHVKNSLDVLSTLFIEFGRELPISLMSQYHPVQLCNAPDIQRRITLDEFRQVYEHAQQLGFQNLFVQYPADWVEPEPEFLPDFTQQQPFKGNQQ</sequence>
<dbReference type="SFLD" id="SFLDG01099">
    <property type="entry name" value="Uncharacterised_Radical_SAM_Su"/>
    <property type="match status" value="1"/>
</dbReference>
<dbReference type="PIRSF" id="PIRSF004869">
    <property type="entry name" value="PflX_prd"/>
    <property type="match status" value="1"/>
</dbReference>
<dbReference type="InterPro" id="IPR007197">
    <property type="entry name" value="rSAM"/>
</dbReference>
<comment type="caution">
    <text evidence="7">The sequence shown here is derived from an EMBL/GenBank/DDBJ whole genome shotgun (WGS) entry which is preliminary data.</text>
</comment>
<proteinExistence type="predicted"/>
<dbReference type="PANTHER" id="PTHR43075:SF1">
    <property type="entry name" value="FORMATE LYASE ACTIVATING ENZYME, PUTATIVE (AFU_ORTHOLOGUE AFUA_2G15630)-RELATED"/>
    <property type="match status" value="1"/>
</dbReference>
<feature type="domain" description="Radical SAM core" evidence="6">
    <location>
        <begin position="65"/>
        <end position="175"/>
    </location>
</feature>
<dbReference type="CDD" id="cd01335">
    <property type="entry name" value="Radical_SAM"/>
    <property type="match status" value="1"/>
</dbReference>
<dbReference type="InterPro" id="IPR013785">
    <property type="entry name" value="Aldolase_TIM"/>
</dbReference>
<dbReference type="InterPro" id="IPR040085">
    <property type="entry name" value="MJ0674-like"/>
</dbReference>
<gene>
    <name evidence="7" type="ORF">CSA56_11995</name>
</gene>
<dbReference type="Proteomes" id="UP000230821">
    <property type="component" value="Unassembled WGS sequence"/>
</dbReference>
<evidence type="ECO:0000256" key="4">
    <source>
        <dbReference type="ARBA" id="ARBA00023014"/>
    </source>
</evidence>
<evidence type="ECO:0000313" key="8">
    <source>
        <dbReference type="Proteomes" id="UP000230821"/>
    </source>
</evidence>
<dbReference type="AlphaFoldDB" id="A0A2G6KCI6"/>
<keyword evidence="2 5" id="KW-0479">Metal-binding</keyword>
<reference evidence="7 8" key="1">
    <citation type="submission" date="2017-10" db="EMBL/GenBank/DDBJ databases">
        <title>Novel microbial diversity and functional potential in the marine mammal oral microbiome.</title>
        <authorList>
            <person name="Dudek N.K."/>
            <person name="Sun C.L."/>
            <person name="Burstein D."/>
            <person name="Kantor R.S."/>
            <person name="Aliaga Goltsman D.S."/>
            <person name="Bik E.M."/>
            <person name="Thomas B.C."/>
            <person name="Banfield J.F."/>
            <person name="Relman D.A."/>
        </authorList>
    </citation>
    <scope>NUCLEOTIDE SEQUENCE [LARGE SCALE GENOMIC DNA]</scope>
    <source>
        <strain evidence="7">DOLJORAL78_47_16</strain>
    </source>
</reference>
<keyword evidence="3 5" id="KW-0408">Iron</keyword>